<gene>
    <name evidence="4" type="ORF">GCM10011340_17850</name>
</gene>
<dbReference type="CDD" id="cd04301">
    <property type="entry name" value="NAT_SF"/>
    <property type="match status" value="1"/>
</dbReference>
<keyword evidence="1" id="KW-0808">Transferase</keyword>
<protein>
    <submittedName>
        <fullName evidence="4">N-acetyltransferase</fullName>
    </submittedName>
</protein>
<accession>A0ABQ3I6Q9</accession>
<evidence type="ECO:0000313" key="5">
    <source>
        <dbReference type="Proteomes" id="UP000658258"/>
    </source>
</evidence>
<evidence type="ECO:0000313" key="4">
    <source>
        <dbReference type="EMBL" id="GHE62963.1"/>
    </source>
</evidence>
<dbReference type="SUPFAM" id="SSF55729">
    <property type="entry name" value="Acyl-CoA N-acyltransferases (Nat)"/>
    <property type="match status" value="1"/>
</dbReference>
<name>A0ABQ3I6Q9_9BACT</name>
<dbReference type="Gene3D" id="3.40.630.30">
    <property type="match status" value="1"/>
</dbReference>
<sequence>MAPSLTQTDSSHPHFVALVKLLDQELAQRDGDEHAFYARFNSIDSLKHCLVAYLNHQPVACGAFKAHSSPCTVEIKRMYVAEEHRGKGIAGLVLKGLEDWAHNLGFTSAILETGKRQHEAVALYTKNGYGRIPNYGQYEGVTNSLCFRKELSSSLK</sequence>
<dbReference type="PROSITE" id="PS51186">
    <property type="entry name" value="GNAT"/>
    <property type="match status" value="1"/>
</dbReference>
<evidence type="ECO:0000256" key="2">
    <source>
        <dbReference type="ARBA" id="ARBA00023315"/>
    </source>
</evidence>
<reference evidence="5" key="1">
    <citation type="journal article" date="2019" name="Int. J. Syst. Evol. Microbiol.">
        <title>The Global Catalogue of Microorganisms (GCM) 10K type strain sequencing project: providing services to taxonomists for standard genome sequencing and annotation.</title>
        <authorList>
            <consortium name="The Broad Institute Genomics Platform"/>
            <consortium name="The Broad Institute Genome Sequencing Center for Infectious Disease"/>
            <person name="Wu L."/>
            <person name="Ma J."/>
        </authorList>
    </citation>
    <scope>NUCLEOTIDE SEQUENCE [LARGE SCALE GENOMIC DNA]</scope>
    <source>
        <strain evidence="5">CGMCC 1.15111</strain>
    </source>
</reference>
<evidence type="ECO:0000259" key="3">
    <source>
        <dbReference type="PROSITE" id="PS51186"/>
    </source>
</evidence>
<proteinExistence type="predicted"/>
<evidence type="ECO:0000256" key="1">
    <source>
        <dbReference type="ARBA" id="ARBA00022679"/>
    </source>
</evidence>
<dbReference type="PANTHER" id="PTHR43877">
    <property type="entry name" value="AMINOALKYLPHOSPHONATE N-ACETYLTRANSFERASE-RELATED-RELATED"/>
    <property type="match status" value="1"/>
</dbReference>
<comment type="caution">
    <text evidence="4">The sequence shown here is derived from an EMBL/GenBank/DDBJ whole genome shotgun (WGS) entry which is preliminary data.</text>
</comment>
<dbReference type="RefSeq" id="WP_189629880.1">
    <property type="nucleotide sequence ID" value="NZ_BNAG01000002.1"/>
</dbReference>
<dbReference type="InterPro" id="IPR050832">
    <property type="entry name" value="Bact_Acetyltransf"/>
</dbReference>
<dbReference type="InterPro" id="IPR016181">
    <property type="entry name" value="Acyl_CoA_acyltransferase"/>
</dbReference>
<dbReference type="InterPro" id="IPR000182">
    <property type="entry name" value="GNAT_dom"/>
</dbReference>
<keyword evidence="5" id="KW-1185">Reference proteome</keyword>
<feature type="domain" description="N-acetyltransferase" evidence="3">
    <location>
        <begin position="5"/>
        <end position="152"/>
    </location>
</feature>
<dbReference type="Proteomes" id="UP000658258">
    <property type="component" value="Unassembled WGS sequence"/>
</dbReference>
<organism evidence="4 5">
    <name type="scientific">Roseivirga thermotolerans</name>
    <dbReference type="NCBI Taxonomy" id="1758176"/>
    <lineage>
        <taxon>Bacteria</taxon>
        <taxon>Pseudomonadati</taxon>
        <taxon>Bacteroidota</taxon>
        <taxon>Cytophagia</taxon>
        <taxon>Cytophagales</taxon>
        <taxon>Roseivirgaceae</taxon>
        <taxon>Roseivirga</taxon>
    </lineage>
</organism>
<keyword evidence="2" id="KW-0012">Acyltransferase</keyword>
<dbReference type="PANTHER" id="PTHR43877:SF2">
    <property type="entry name" value="AMINOALKYLPHOSPHONATE N-ACETYLTRANSFERASE-RELATED"/>
    <property type="match status" value="1"/>
</dbReference>
<dbReference type="EMBL" id="BNAG01000002">
    <property type="protein sequence ID" value="GHE62963.1"/>
    <property type="molecule type" value="Genomic_DNA"/>
</dbReference>
<dbReference type="Pfam" id="PF00583">
    <property type="entry name" value="Acetyltransf_1"/>
    <property type="match status" value="1"/>
</dbReference>